<dbReference type="RefSeq" id="WP_009138588.1">
    <property type="nucleotide sequence ID" value="NZ_JH815198.1"/>
</dbReference>
<dbReference type="EMBL" id="ADMD01000001">
    <property type="protein sequence ID" value="EJZ84748.1"/>
    <property type="molecule type" value="Genomic_DNA"/>
</dbReference>
<feature type="transmembrane region" description="Helical" evidence="1">
    <location>
        <begin position="126"/>
        <end position="148"/>
    </location>
</feature>
<evidence type="ECO:0000313" key="3">
    <source>
        <dbReference type="Proteomes" id="UP000006069"/>
    </source>
</evidence>
<sequence length="360" mass="38059">MSSDKMAKSCGEGVYQKVIHGLSGVFLDRTALMYVLGLAAFYAWNLTDIYGSTLIAEGDGAGTLGVSTLTSSLCNAASYVLIAVLLSRWRHFFFIAVIAAFVAGGSIVCSWAFWSLGIVGPLEAMLAYKGITRVCAAFVVVAWGMLFSDLEPAALARRALAAFVVASLAYLLVGATEGVFRCALFALMLPASMILALVVGRGNRGEVLDANEGVGLARKFVLLIWRVLLVFSLFGIVTWVMILEAQSATSVVLAGSFVAIASLVGIGGLFVASCFSESVISNRYVIKLVLPLVMIGLLLVAAFDNSRGAGVALVSAGFTCFDLFCFVAVADACHQCKVRAGAVFGWYRALESLCLCLPWG</sequence>
<dbReference type="InParanoid" id="K0YN14"/>
<dbReference type="OrthoDB" id="3171138at2"/>
<dbReference type="PATRIC" id="fig|742818.3.peg.391"/>
<feature type="transmembrane region" description="Helical" evidence="1">
    <location>
        <begin position="93"/>
        <end position="114"/>
    </location>
</feature>
<organism evidence="2 3">
    <name type="scientific">Slackia piriformis YIT 12062</name>
    <dbReference type="NCBI Taxonomy" id="742818"/>
    <lineage>
        <taxon>Bacteria</taxon>
        <taxon>Bacillati</taxon>
        <taxon>Actinomycetota</taxon>
        <taxon>Coriobacteriia</taxon>
        <taxon>Eggerthellales</taxon>
        <taxon>Eggerthellaceae</taxon>
        <taxon>Slackia</taxon>
    </lineage>
</organism>
<keyword evidence="1" id="KW-0812">Transmembrane</keyword>
<dbReference type="HOGENOM" id="CLU_769248_0_0_11"/>
<gene>
    <name evidence="2" type="ORF">HMPREF9451_00352</name>
</gene>
<feature type="transmembrane region" description="Helical" evidence="1">
    <location>
        <begin position="155"/>
        <end position="172"/>
    </location>
</feature>
<feature type="transmembrane region" description="Helical" evidence="1">
    <location>
        <begin position="284"/>
        <end position="303"/>
    </location>
</feature>
<feature type="transmembrane region" description="Helical" evidence="1">
    <location>
        <begin position="309"/>
        <end position="330"/>
    </location>
</feature>
<name>K0YN14_9ACTN</name>
<evidence type="ECO:0000256" key="1">
    <source>
        <dbReference type="SAM" id="Phobius"/>
    </source>
</evidence>
<proteinExistence type="predicted"/>
<keyword evidence="1" id="KW-1133">Transmembrane helix</keyword>
<keyword evidence="1" id="KW-0472">Membrane</keyword>
<feature type="transmembrane region" description="Helical" evidence="1">
    <location>
        <begin position="21"/>
        <end position="44"/>
    </location>
</feature>
<feature type="transmembrane region" description="Helical" evidence="1">
    <location>
        <begin position="220"/>
        <end position="242"/>
    </location>
</feature>
<reference evidence="2 3" key="1">
    <citation type="submission" date="2012-08" db="EMBL/GenBank/DDBJ databases">
        <title>The Genome Sequence of Slackia piriformis YIT 12062.</title>
        <authorList>
            <consortium name="The Broad Institute Genome Sequencing Platform"/>
            <person name="Earl A."/>
            <person name="Ward D."/>
            <person name="Feldgarden M."/>
            <person name="Gevers D."/>
            <person name="Morotomi M."/>
            <person name="Walker B."/>
            <person name="Young S.K."/>
            <person name="Zeng Q."/>
            <person name="Gargeya S."/>
            <person name="Fitzgerald M."/>
            <person name="Haas B."/>
            <person name="Abouelleil A."/>
            <person name="Alvarado L."/>
            <person name="Arachchi H.M."/>
            <person name="Berlin A.M."/>
            <person name="Chapman S.B."/>
            <person name="Goldberg J."/>
            <person name="Griggs A."/>
            <person name="Gujja S."/>
            <person name="Hansen M."/>
            <person name="Howarth C."/>
            <person name="Imamovic A."/>
            <person name="Larimer J."/>
            <person name="McCowen C."/>
            <person name="Montmayeur A."/>
            <person name="Murphy C."/>
            <person name="Neiman D."/>
            <person name="Pearson M."/>
            <person name="Priest M."/>
            <person name="Roberts A."/>
            <person name="Saif S."/>
            <person name="Shea T."/>
            <person name="Sisk P."/>
            <person name="Sykes S."/>
            <person name="Wortman J."/>
            <person name="Nusbaum C."/>
            <person name="Birren B."/>
        </authorList>
    </citation>
    <scope>NUCLEOTIDE SEQUENCE [LARGE SCALE GENOMIC DNA]</scope>
    <source>
        <strain evidence="2 3">YIT 12062</strain>
    </source>
</reference>
<protein>
    <recommendedName>
        <fullName evidence="4">Transmembrane protein</fullName>
    </recommendedName>
</protein>
<comment type="caution">
    <text evidence="2">The sequence shown here is derived from an EMBL/GenBank/DDBJ whole genome shotgun (WGS) entry which is preliminary data.</text>
</comment>
<keyword evidence="3" id="KW-1185">Reference proteome</keyword>
<accession>K0YN14</accession>
<dbReference type="Proteomes" id="UP000006069">
    <property type="component" value="Unassembled WGS sequence"/>
</dbReference>
<feature type="transmembrane region" description="Helical" evidence="1">
    <location>
        <begin position="64"/>
        <end position="86"/>
    </location>
</feature>
<feature type="transmembrane region" description="Helical" evidence="1">
    <location>
        <begin position="248"/>
        <end position="272"/>
    </location>
</feature>
<evidence type="ECO:0000313" key="2">
    <source>
        <dbReference type="EMBL" id="EJZ84748.1"/>
    </source>
</evidence>
<feature type="transmembrane region" description="Helical" evidence="1">
    <location>
        <begin position="178"/>
        <end position="199"/>
    </location>
</feature>
<dbReference type="AlphaFoldDB" id="K0YN14"/>
<evidence type="ECO:0008006" key="4">
    <source>
        <dbReference type="Google" id="ProtNLM"/>
    </source>
</evidence>